<evidence type="ECO:0000256" key="11">
    <source>
        <dbReference type="ARBA" id="ARBA00024195"/>
    </source>
</evidence>
<dbReference type="PROSITE" id="PS00134">
    <property type="entry name" value="TRYPSIN_HIS"/>
    <property type="match status" value="3"/>
</dbReference>
<dbReference type="PANTHER" id="PTHR24264">
    <property type="entry name" value="TRYPSIN-RELATED"/>
    <property type="match status" value="1"/>
</dbReference>
<feature type="region of interest" description="Disordered" evidence="13">
    <location>
        <begin position="203"/>
        <end position="248"/>
    </location>
</feature>
<dbReference type="GO" id="GO:0004252">
    <property type="term" value="F:serine-type endopeptidase activity"/>
    <property type="evidence" value="ECO:0007669"/>
    <property type="project" value="InterPro"/>
</dbReference>
<feature type="domain" description="Peptidase S1" evidence="15">
    <location>
        <begin position="797"/>
        <end position="1025"/>
    </location>
</feature>
<comment type="subcellular location">
    <subcellularLocation>
        <location evidence="1">Nucleus</location>
    </subcellularLocation>
    <subcellularLocation>
        <location evidence="2">Secreted</location>
    </subcellularLocation>
</comment>
<dbReference type="Gene3D" id="2.170.210.10">
    <property type="entry name" value="DNA double-strand break repair and VJ recombination XRCC4, N-terminal"/>
    <property type="match status" value="1"/>
</dbReference>
<dbReference type="Gene3D" id="1.10.287.450">
    <property type="entry name" value="Helix hairpin bin"/>
    <property type="match status" value="1"/>
</dbReference>
<keyword evidence="4 12" id="KW-0645">Protease</keyword>
<evidence type="ECO:0000256" key="12">
    <source>
        <dbReference type="RuleBase" id="RU363034"/>
    </source>
</evidence>
<comment type="similarity">
    <text evidence="11">Belongs to the peptidase S1 family. CLIP subfamily.</text>
</comment>
<comment type="caution">
    <text evidence="16">The sequence shown here is derived from an EMBL/GenBank/DDBJ whole genome shotgun (WGS) entry which is preliminary data.</text>
</comment>
<feature type="compositionally biased region" description="Basic and acidic residues" evidence="13">
    <location>
        <begin position="369"/>
        <end position="386"/>
    </location>
</feature>
<keyword evidence="14" id="KW-1133">Transmembrane helix</keyword>
<evidence type="ECO:0000256" key="9">
    <source>
        <dbReference type="ARBA" id="ARBA00023204"/>
    </source>
</evidence>
<evidence type="ECO:0000256" key="14">
    <source>
        <dbReference type="SAM" id="Phobius"/>
    </source>
</evidence>
<dbReference type="OMA" id="ICAGHLA"/>
<dbReference type="GO" id="GO:0006508">
    <property type="term" value="P:proteolysis"/>
    <property type="evidence" value="ECO:0007669"/>
    <property type="project" value="UniProtKB-KW"/>
</dbReference>
<dbReference type="InterPro" id="IPR043504">
    <property type="entry name" value="Peptidase_S1_PA_chymotrypsin"/>
</dbReference>
<dbReference type="Pfam" id="PF09302">
    <property type="entry name" value="XLF"/>
    <property type="match status" value="1"/>
</dbReference>
<dbReference type="InterPro" id="IPR001314">
    <property type="entry name" value="Peptidase_S1A"/>
</dbReference>
<evidence type="ECO:0000313" key="17">
    <source>
        <dbReference type="Proteomes" id="UP000037069"/>
    </source>
</evidence>
<dbReference type="PROSITE" id="PS50240">
    <property type="entry name" value="TRYPSIN_DOM"/>
    <property type="match status" value="3"/>
</dbReference>
<reference evidence="16 17" key="1">
    <citation type="journal article" date="2015" name="Nat. Commun.">
        <title>Lucilia cuprina genome unlocks parasitic fly biology to underpin future interventions.</title>
        <authorList>
            <person name="Anstead C.A."/>
            <person name="Korhonen P.K."/>
            <person name="Young N.D."/>
            <person name="Hall R.S."/>
            <person name="Jex A.R."/>
            <person name="Murali S.C."/>
            <person name="Hughes D.S."/>
            <person name="Lee S.F."/>
            <person name="Perry T."/>
            <person name="Stroehlein A.J."/>
            <person name="Ansell B.R."/>
            <person name="Breugelmans B."/>
            <person name="Hofmann A."/>
            <person name="Qu J."/>
            <person name="Dugan S."/>
            <person name="Lee S.L."/>
            <person name="Chao H."/>
            <person name="Dinh H."/>
            <person name="Han Y."/>
            <person name="Doddapaneni H.V."/>
            <person name="Worley K.C."/>
            <person name="Muzny D.M."/>
            <person name="Ioannidis P."/>
            <person name="Waterhouse R.M."/>
            <person name="Zdobnov E.M."/>
            <person name="James P.J."/>
            <person name="Bagnall N.H."/>
            <person name="Kotze A.C."/>
            <person name="Gibbs R.A."/>
            <person name="Richards S."/>
            <person name="Batterham P."/>
            <person name="Gasser R.B."/>
        </authorList>
    </citation>
    <scope>NUCLEOTIDE SEQUENCE [LARGE SCALE GENOMIC DNA]</scope>
    <source>
        <strain evidence="16 17">LS</strain>
        <tissue evidence="16">Full body</tissue>
    </source>
</reference>
<feature type="compositionally biased region" description="Polar residues" evidence="13">
    <location>
        <begin position="310"/>
        <end position="332"/>
    </location>
</feature>
<dbReference type="GO" id="GO:0005634">
    <property type="term" value="C:nucleus"/>
    <property type="evidence" value="ECO:0007669"/>
    <property type="project" value="UniProtKB-SubCell"/>
</dbReference>
<dbReference type="PANTHER" id="PTHR24264:SF65">
    <property type="entry name" value="SRCR DOMAIN-CONTAINING PROTEIN"/>
    <property type="match status" value="1"/>
</dbReference>
<feature type="compositionally biased region" description="Polar residues" evidence="13">
    <location>
        <begin position="270"/>
        <end position="285"/>
    </location>
</feature>
<dbReference type="GO" id="GO:0005615">
    <property type="term" value="C:extracellular space"/>
    <property type="evidence" value="ECO:0007669"/>
    <property type="project" value="TreeGrafter"/>
</dbReference>
<dbReference type="SMART" id="SM00020">
    <property type="entry name" value="Tryp_SPc"/>
    <property type="match status" value="3"/>
</dbReference>
<evidence type="ECO:0000256" key="10">
    <source>
        <dbReference type="ARBA" id="ARBA00023242"/>
    </source>
</evidence>
<feature type="compositionally biased region" description="Low complexity" evidence="13">
    <location>
        <begin position="359"/>
        <end position="368"/>
    </location>
</feature>
<dbReference type="CDD" id="cd22285">
    <property type="entry name" value="HD_XLF_N"/>
    <property type="match status" value="1"/>
</dbReference>
<name>A0A0L0C7P9_LUCCU</name>
<dbReference type="FunFam" id="2.40.10.10:FF:000068">
    <property type="entry name" value="transmembrane protease serine 2"/>
    <property type="match status" value="2"/>
</dbReference>
<dbReference type="OrthoDB" id="2155935at2759"/>
<sequence>MWKLVEISQKSYFIYCNFNTNTQQVIFILYDLKEAWSQTLNLEDVKRKVKLLNKRFDFNEDNIKEALINDAPHTAVIENQPETSGMHVDSCLLKLKYRVKNCFLNYEWDLGKQTVKEFQETFVQPLLMSMLGCHQQVEILTETLRKKEVELQQYRLEKGPLNRKTLTTKPFDFDDFNKKYDDCNKIAINFKELAKYVKENSSKDVDDGINTHVNANKTENEIKPEEKINEGPNTNATKMSPRERKRKAKELKLQHLEKHLKIRRQGLEYESSQSQTPSTGNSQSPEETETKPVKPQISTPTKEVPETKSNKNTSPRKSTRCTTTKQKWQYISSEDKTDSENDDNLAKLKERKLTRDVVNQTKTSNTNTSKEDTTKKSDNKNVKETKKATNLSYNNCQIKLDEKSSESSNIFDFSTDTEDDKPLKDIRKLIQNKKSLLPLKGKHNSLCNGTSVIETSVIEINSTVRSKNLSHSSSVLVMDELSSQLSNIKKELESLEAMRLADLKQPNKLFSKSEIDPRIIGGHAILIQDAPWQVSVRLIALEEQMYGSGHICGGSVISQRVVVTAAHCVANEQYTPIVYRAPSEFTLVMGSTYLTTTNYYTLQYDVLQIIVNVNFDINTLVNDIALFLINGYIPWNWPSVMPIPLNTQPEPSGTICTVSGWGSTGYSYISDVLMEATVPIVNYTTCDTNYGNLSMGMLCAGYMQTGGVDACQGDSGGPLVCNGVLVGIVSWGQSCAQPGYPGVYTNVSYYNNWIVTNNNSFNYSYYYNNYDDGDDGDGANRNVSMFLNAEPAKESKIVGGYPIGIYEATYQASLRVKAREKSKGFGQGHICGGSVMGQRLILTAAHCVKNYVANDFTVVMGNANRLVPDSQQLQYNVQQIIANNAYNATTFANDIALLFINGYIPWNWPTVKAIQLNTQQTADVTMCKITGWGDMGNGQLSINLWAAIVPIVSYAQCRSSYGYIPESMICAGYMGMGGVDACQGDSGGPLVCNGLLTGVVSWGEGCALADKPGVYTNVSAFYDWIVIQNKTLNYTLYSNNARSLVLINYFNIIVIRLKEIRIFKMFKRNLSMILVLSFVLLLQINLISAGISPLDFLKSAKPSDPRIINGTEASLNATMHQVSIRRRLNDGYFFGTGHICGGALISENVVLSAAHCFVNYNMPEPNGTFLPDEDFIVVMGNLDRFEYNNNTLVFDIIKIVKKVSIFNLNTFDDDIVLIMLNGTVPARHPTIRPIILNDAPLANNTICQATGWGNTEDGYPPDFLRTVDLPIIDVNDCRKKTEYGLAVHDGMICAGYLQGEKDACQGDSGGPLVCLGRQAGIISWGQGCAKPRNPGVYTDVAFFKNWILNETAFNNGTLPKFAPGGNGVSGLSCSVFLVSLMLVFNFVYSEMK</sequence>
<keyword evidence="14" id="KW-0812">Transmembrane</keyword>
<dbReference type="CDD" id="cd00190">
    <property type="entry name" value="Tryp_SPc"/>
    <property type="match status" value="3"/>
</dbReference>
<dbReference type="GO" id="GO:0006303">
    <property type="term" value="P:double-strand break repair via nonhomologous end joining"/>
    <property type="evidence" value="ECO:0007669"/>
    <property type="project" value="UniProtKB-ARBA"/>
</dbReference>
<keyword evidence="8" id="KW-1015">Disulfide bond</keyword>
<dbReference type="Proteomes" id="UP000037069">
    <property type="component" value="Unassembled WGS sequence"/>
</dbReference>
<evidence type="ECO:0000256" key="13">
    <source>
        <dbReference type="SAM" id="MobiDB-lite"/>
    </source>
</evidence>
<evidence type="ECO:0000313" key="16">
    <source>
        <dbReference type="EMBL" id="KNC28413.1"/>
    </source>
</evidence>
<dbReference type="EMBL" id="JRES01000777">
    <property type="protein sequence ID" value="KNC28413.1"/>
    <property type="molecule type" value="Genomic_DNA"/>
</dbReference>
<dbReference type="InterPro" id="IPR033116">
    <property type="entry name" value="TRYPSIN_SER"/>
</dbReference>
<dbReference type="Pfam" id="PF00089">
    <property type="entry name" value="Trypsin"/>
    <property type="match status" value="3"/>
</dbReference>
<keyword evidence="3" id="KW-0964">Secreted</keyword>
<accession>A0A0L0C7P9</accession>
<evidence type="ECO:0000256" key="6">
    <source>
        <dbReference type="ARBA" id="ARBA00022801"/>
    </source>
</evidence>
<evidence type="ECO:0000256" key="7">
    <source>
        <dbReference type="ARBA" id="ARBA00022825"/>
    </source>
</evidence>
<dbReference type="FunFam" id="2.40.10.10:FF:000002">
    <property type="entry name" value="Transmembrane protease serine"/>
    <property type="match status" value="3"/>
</dbReference>
<keyword evidence="14" id="KW-0472">Membrane</keyword>
<keyword evidence="5" id="KW-0227">DNA damage</keyword>
<feature type="domain" description="Peptidase S1" evidence="15">
    <location>
        <begin position="519"/>
        <end position="759"/>
    </location>
</feature>
<feature type="transmembrane region" description="Helical" evidence="14">
    <location>
        <begin position="1368"/>
        <end position="1388"/>
    </location>
</feature>
<dbReference type="PRINTS" id="PR00722">
    <property type="entry name" value="CHYMOTRYPSIN"/>
</dbReference>
<feature type="domain" description="Peptidase S1" evidence="15">
    <location>
        <begin position="1107"/>
        <end position="1352"/>
    </location>
</feature>
<dbReference type="InterPro" id="IPR015381">
    <property type="entry name" value="XLF-like_N"/>
</dbReference>
<evidence type="ECO:0000256" key="5">
    <source>
        <dbReference type="ARBA" id="ARBA00022763"/>
    </source>
</evidence>
<gene>
    <name evidence="16" type="ORF">FF38_02123</name>
</gene>
<keyword evidence="17" id="KW-1185">Reference proteome</keyword>
<feature type="transmembrane region" description="Helical" evidence="14">
    <location>
        <begin position="1069"/>
        <end position="1091"/>
    </location>
</feature>
<dbReference type="PROSITE" id="PS00135">
    <property type="entry name" value="TRYPSIN_SER"/>
    <property type="match status" value="3"/>
</dbReference>
<dbReference type="InterPro" id="IPR001254">
    <property type="entry name" value="Trypsin_dom"/>
</dbReference>
<dbReference type="InterPro" id="IPR038051">
    <property type="entry name" value="XRCC4-like_N_sf"/>
</dbReference>
<dbReference type="InterPro" id="IPR018114">
    <property type="entry name" value="TRYPSIN_HIS"/>
</dbReference>
<organism evidence="16 17">
    <name type="scientific">Lucilia cuprina</name>
    <name type="common">Green bottle fly</name>
    <name type="synonym">Australian sheep blowfly</name>
    <dbReference type="NCBI Taxonomy" id="7375"/>
    <lineage>
        <taxon>Eukaryota</taxon>
        <taxon>Metazoa</taxon>
        <taxon>Ecdysozoa</taxon>
        <taxon>Arthropoda</taxon>
        <taxon>Hexapoda</taxon>
        <taxon>Insecta</taxon>
        <taxon>Pterygota</taxon>
        <taxon>Neoptera</taxon>
        <taxon>Endopterygota</taxon>
        <taxon>Diptera</taxon>
        <taxon>Brachycera</taxon>
        <taxon>Muscomorpha</taxon>
        <taxon>Oestroidea</taxon>
        <taxon>Calliphoridae</taxon>
        <taxon>Luciliinae</taxon>
        <taxon>Lucilia</taxon>
    </lineage>
</organism>
<dbReference type="InterPro" id="IPR009003">
    <property type="entry name" value="Peptidase_S1_PA"/>
</dbReference>
<evidence type="ECO:0000256" key="3">
    <source>
        <dbReference type="ARBA" id="ARBA00022525"/>
    </source>
</evidence>
<keyword evidence="7 12" id="KW-0720">Serine protease</keyword>
<dbReference type="SUPFAM" id="SSF50494">
    <property type="entry name" value="Trypsin-like serine proteases"/>
    <property type="match status" value="3"/>
</dbReference>
<feature type="region of interest" description="Disordered" evidence="13">
    <location>
        <begin position="263"/>
        <end position="386"/>
    </location>
</feature>
<feature type="compositionally biased region" description="Basic and acidic residues" evidence="13">
    <location>
        <begin position="333"/>
        <end position="355"/>
    </location>
</feature>
<evidence type="ECO:0000256" key="2">
    <source>
        <dbReference type="ARBA" id="ARBA00004613"/>
    </source>
</evidence>
<dbReference type="Gene3D" id="2.40.10.10">
    <property type="entry name" value="Trypsin-like serine proteases"/>
    <property type="match status" value="3"/>
</dbReference>
<evidence type="ECO:0000256" key="1">
    <source>
        <dbReference type="ARBA" id="ARBA00004123"/>
    </source>
</evidence>
<protein>
    <recommendedName>
        <fullName evidence="15">Peptidase S1 domain-containing protein</fullName>
    </recommendedName>
</protein>
<evidence type="ECO:0000256" key="4">
    <source>
        <dbReference type="ARBA" id="ARBA00022670"/>
    </source>
</evidence>
<proteinExistence type="inferred from homology"/>
<keyword evidence="6 12" id="KW-0378">Hydrolase</keyword>
<dbReference type="InterPro" id="IPR050127">
    <property type="entry name" value="Serine_Proteases_S1"/>
</dbReference>
<evidence type="ECO:0000259" key="15">
    <source>
        <dbReference type="PROSITE" id="PS50240"/>
    </source>
</evidence>
<keyword evidence="9" id="KW-0234">DNA repair</keyword>
<keyword evidence="10" id="KW-0539">Nucleus</keyword>
<feature type="transmembrane region" description="Helical" evidence="14">
    <location>
        <begin position="1040"/>
        <end position="1057"/>
    </location>
</feature>
<evidence type="ECO:0000256" key="8">
    <source>
        <dbReference type="ARBA" id="ARBA00023157"/>
    </source>
</evidence>
<feature type="compositionally biased region" description="Basic and acidic residues" evidence="13">
    <location>
        <begin position="218"/>
        <end position="229"/>
    </location>
</feature>